<protein>
    <submittedName>
        <fullName evidence="3">T9SS type A sorting domain-containing protein</fullName>
    </submittedName>
</protein>
<evidence type="ECO:0000313" key="4">
    <source>
        <dbReference type="Proteomes" id="UP001232117"/>
    </source>
</evidence>
<proteinExistence type="predicted"/>
<name>A0ABY8N505_9FLAO</name>
<dbReference type="NCBIfam" id="TIGR04183">
    <property type="entry name" value="Por_Secre_tail"/>
    <property type="match status" value="1"/>
</dbReference>
<keyword evidence="4" id="KW-1185">Reference proteome</keyword>
<sequence length="160" mass="18051">MKKTILFLFIGLSVYGQQLHHQMLSSQGASNLLSNGVKVNQTVGQQSVIGNYNYSTISISQGFQKNLYTKSNVFVLTDELSTILYPNPFVDQIHIQFSKQISGLILVTIFDVLGRLVYKEQKEVINNNLKIDNLQFPENEYLLTLSGANINYSTQIIKSK</sequence>
<evidence type="ECO:0000256" key="1">
    <source>
        <dbReference type="ARBA" id="ARBA00022729"/>
    </source>
</evidence>
<keyword evidence="1" id="KW-0732">Signal</keyword>
<evidence type="ECO:0000313" key="3">
    <source>
        <dbReference type="EMBL" id="WGK94288.1"/>
    </source>
</evidence>
<reference evidence="3 4" key="1">
    <citation type="submission" date="2023-06" db="EMBL/GenBank/DDBJ databases">
        <title>Complete Genome Sequence of Flavobacterium keumense K3R-10.</title>
        <authorList>
            <person name="Jeong H."/>
            <person name="Jhang S.Y."/>
            <person name="Kim J.N."/>
        </authorList>
    </citation>
    <scope>NUCLEOTIDE SEQUENCE [LARGE SCALE GENOMIC DNA]</scope>
    <source>
        <strain evidence="3 4">K3R-10</strain>
    </source>
</reference>
<gene>
    <name evidence="3" type="ORF">MG292_09400</name>
</gene>
<dbReference type="EMBL" id="CP092332">
    <property type="protein sequence ID" value="WGK94288.1"/>
    <property type="molecule type" value="Genomic_DNA"/>
</dbReference>
<dbReference type="InterPro" id="IPR026444">
    <property type="entry name" value="Secre_tail"/>
</dbReference>
<organism evidence="3 4">
    <name type="scientific">Flavobacterium keumense</name>
    <dbReference type="NCBI Taxonomy" id="1306518"/>
    <lineage>
        <taxon>Bacteria</taxon>
        <taxon>Pseudomonadati</taxon>
        <taxon>Bacteroidota</taxon>
        <taxon>Flavobacteriia</taxon>
        <taxon>Flavobacteriales</taxon>
        <taxon>Flavobacteriaceae</taxon>
        <taxon>Flavobacterium</taxon>
    </lineage>
</organism>
<accession>A0ABY8N505</accession>
<dbReference type="RefSeq" id="WP_264532985.1">
    <property type="nucleotide sequence ID" value="NZ_CP092332.1"/>
</dbReference>
<dbReference type="Pfam" id="PF18962">
    <property type="entry name" value="Por_Secre_tail"/>
    <property type="match status" value="1"/>
</dbReference>
<feature type="domain" description="Secretion system C-terminal sorting" evidence="2">
    <location>
        <begin position="84"/>
        <end position="156"/>
    </location>
</feature>
<dbReference type="Proteomes" id="UP001232117">
    <property type="component" value="Chromosome"/>
</dbReference>
<evidence type="ECO:0000259" key="2">
    <source>
        <dbReference type="Pfam" id="PF18962"/>
    </source>
</evidence>